<evidence type="ECO:0000313" key="3">
    <source>
        <dbReference type="Proteomes" id="UP000265515"/>
    </source>
</evidence>
<feature type="region of interest" description="Disordered" evidence="1">
    <location>
        <begin position="179"/>
        <end position="247"/>
    </location>
</feature>
<protein>
    <submittedName>
        <fullName evidence="2">Uncharacterized protein</fullName>
    </submittedName>
</protein>
<feature type="region of interest" description="Disordered" evidence="1">
    <location>
        <begin position="72"/>
        <end position="96"/>
    </location>
</feature>
<proteinExistence type="predicted"/>
<comment type="caution">
    <text evidence="2">The sequence shown here is derived from an EMBL/GenBank/DDBJ whole genome shotgun (WGS) entry which is preliminary data.</text>
</comment>
<name>A0A388JQ81_CHABU</name>
<gene>
    <name evidence="2" type="ORF">CBR_g294</name>
</gene>
<dbReference type="Proteomes" id="UP000265515">
    <property type="component" value="Unassembled WGS sequence"/>
</dbReference>
<accession>A0A388JQ81</accession>
<keyword evidence="3" id="KW-1185">Reference proteome</keyword>
<evidence type="ECO:0000313" key="2">
    <source>
        <dbReference type="EMBL" id="GBG59964.1"/>
    </source>
</evidence>
<sequence length="247" mass="27434">MGTRPLLAARYMEEKKEWQVATYVSFAIPRIDEGQNVATILQEKITTFYHLGVFETDSLATQQDDRLQEALQGERKVAPDQTDPKDTPMDQINQPELGNLRSFTPLIAKMPEDTKLKEGMRRRPWNTVTAIHYSVLTGIGLPAELQAASLAGLITKGIFEGDGDFDSKAYPIDMERDYHDECSEEEMEEDEEDWTTEKDEGDSEAPLTKEGSSSIGEYRLDVSLSKTQSDPPGESADSMETGGSGAS</sequence>
<dbReference type="AlphaFoldDB" id="A0A388JQ81"/>
<dbReference type="Gramene" id="GBG59964">
    <property type="protein sequence ID" value="GBG59964"/>
    <property type="gene ID" value="CBR_g294"/>
</dbReference>
<feature type="compositionally biased region" description="Acidic residues" evidence="1">
    <location>
        <begin position="182"/>
        <end position="203"/>
    </location>
</feature>
<organism evidence="2 3">
    <name type="scientific">Chara braunii</name>
    <name type="common">Braun's stonewort</name>
    <dbReference type="NCBI Taxonomy" id="69332"/>
    <lineage>
        <taxon>Eukaryota</taxon>
        <taxon>Viridiplantae</taxon>
        <taxon>Streptophyta</taxon>
        <taxon>Charophyceae</taxon>
        <taxon>Charales</taxon>
        <taxon>Characeae</taxon>
        <taxon>Chara</taxon>
    </lineage>
</organism>
<reference evidence="2 3" key="1">
    <citation type="journal article" date="2018" name="Cell">
        <title>The Chara Genome: Secondary Complexity and Implications for Plant Terrestrialization.</title>
        <authorList>
            <person name="Nishiyama T."/>
            <person name="Sakayama H."/>
            <person name="Vries J.D."/>
            <person name="Buschmann H."/>
            <person name="Saint-Marcoux D."/>
            <person name="Ullrich K.K."/>
            <person name="Haas F.B."/>
            <person name="Vanderstraeten L."/>
            <person name="Becker D."/>
            <person name="Lang D."/>
            <person name="Vosolsobe S."/>
            <person name="Rombauts S."/>
            <person name="Wilhelmsson P.K.I."/>
            <person name="Janitza P."/>
            <person name="Kern R."/>
            <person name="Heyl A."/>
            <person name="Rumpler F."/>
            <person name="Villalobos L.I.A.C."/>
            <person name="Clay J.M."/>
            <person name="Skokan R."/>
            <person name="Toyoda A."/>
            <person name="Suzuki Y."/>
            <person name="Kagoshima H."/>
            <person name="Schijlen E."/>
            <person name="Tajeshwar N."/>
            <person name="Catarino B."/>
            <person name="Hetherington A.J."/>
            <person name="Saltykova A."/>
            <person name="Bonnot C."/>
            <person name="Breuninger H."/>
            <person name="Symeonidi A."/>
            <person name="Radhakrishnan G.V."/>
            <person name="Van Nieuwerburgh F."/>
            <person name="Deforce D."/>
            <person name="Chang C."/>
            <person name="Karol K.G."/>
            <person name="Hedrich R."/>
            <person name="Ulvskov P."/>
            <person name="Glockner G."/>
            <person name="Delwiche C.F."/>
            <person name="Petrasek J."/>
            <person name="Van de Peer Y."/>
            <person name="Friml J."/>
            <person name="Beilby M."/>
            <person name="Dolan L."/>
            <person name="Kohara Y."/>
            <person name="Sugano S."/>
            <person name="Fujiyama A."/>
            <person name="Delaux P.-M."/>
            <person name="Quint M."/>
            <person name="TheiBen G."/>
            <person name="Hagemann M."/>
            <person name="Harholt J."/>
            <person name="Dunand C."/>
            <person name="Zachgo S."/>
            <person name="Langdale J."/>
            <person name="Maumus F."/>
            <person name="Straeten D.V.D."/>
            <person name="Gould S.B."/>
            <person name="Rensing S.A."/>
        </authorList>
    </citation>
    <scope>NUCLEOTIDE SEQUENCE [LARGE SCALE GENOMIC DNA]</scope>
    <source>
        <strain evidence="2 3">S276</strain>
    </source>
</reference>
<dbReference type="EMBL" id="BFEA01000008">
    <property type="protein sequence ID" value="GBG59964.1"/>
    <property type="molecule type" value="Genomic_DNA"/>
</dbReference>
<feature type="compositionally biased region" description="Basic and acidic residues" evidence="1">
    <location>
        <begin position="72"/>
        <end position="88"/>
    </location>
</feature>
<evidence type="ECO:0000256" key="1">
    <source>
        <dbReference type="SAM" id="MobiDB-lite"/>
    </source>
</evidence>